<dbReference type="GeneID" id="20090674"/>
<accession>A0A024TCV9</accession>
<dbReference type="AlphaFoldDB" id="A0A024TCV9"/>
<dbReference type="STRING" id="157072.A0A024TCV9"/>
<keyword evidence="1" id="KW-0812">Transmembrane</keyword>
<organism evidence="2">
    <name type="scientific">Aphanomyces invadans</name>
    <dbReference type="NCBI Taxonomy" id="157072"/>
    <lineage>
        <taxon>Eukaryota</taxon>
        <taxon>Sar</taxon>
        <taxon>Stramenopiles</taxon>
        <taxon>Oomycota</taxon>
        <taxon>Saprolegniomycetes</taxon>
        <taxon>Saprolegniales</taxon>
        <taxon>Verrucalvaceae</taxon>
        <taxon>Aphanomyces</taxon>
    </lineage>
</organism>
<reference evidence="2" key="1">
    <citation type="submission" date="2013-12" db="EMBL/GenBank/DDBJ databases">
        <title>The Genome Sequence of Aphanomyces invadans NJM9701.</title>
        <authorList>
            <consortium name="The Broad Institute Genomics Platform"/>
            <person name="Russ C."/>
            <person name="Tyler B."/>
            <person name="van West P."/>
            <person name="Dieguez-Uribeondo J."/>
            <person name="Young S.K."/>
            <person name="Zeng Q."/>
            <person name="Gargeya S."/>
            <person name="Fitzgerald M."/>
            <person name="Abouelleil A."/>
            <person name="Alvarado L."/>
            <person name="Chapman S.B."/>
            <person name="Gainer-Dewar J."/>
            <person name="Goldberg J."/>
            <person name="Griggs A."/>
            <person name="Gujja S."/>
            <person name="Hansen M."/>
            <person name="Howarth C."/>
            <person name="Imamovic A."/>
            <person name="Ireland A."/>
            <person name="Larimer J."/>
            <person name="McCowan C."/>
            <person name="Murphy C."/>
            <person name="Pearson M."/>
            <person name="Poon T.W."/>
            <person name="Priest M."/>
            <person name="Roberts A."/>
            <person name="Saif S."/>
            <person name="Shea T."/>
            <person name="Sykes S."/>
            <person name="Wortman J."/>
            <person name="Nusbaum C."/>
            <person name="Birren B."/>
        </authorList>
    </citation>
    <scope>NUCLEOTIDE SEQUENCE [LARGE SCALE GENOMIC DNA]</scope>
    <source>
        <strain evidence="2">NJM9701</strain>
    </source>
</reference>
<feature type="transmembrane region" description="Helical" evidence="1">
    <location>
        <begin position="698"/>
        <end position="716"/>
    </location>
</feature>
<protein>
    <recommendedName>
        <fullName evidence="3">MalT-like TPR region domain-containing protein</fullName>
    </recommendedName>
</protein>
<proteinExistence type="predicted"/>
<dbReference type="VEuPathDB" id="FungiDB:H310_13624"/>
<keyword evidence="1" id="KW-0472">Membrane</keyword>
<dbReference type="RefSeq" id="XP_008879409.1">
    <property type="nucleotide sequence ID" value="XM_008881187.1"/>
</dbReference>
<dbReference type="Pfam" id="PF13424">
    <property type="entry name" value="TPR_12"/>
    <property type="match status" value="1"/>
</dbReference>
<evidence type="ECO:0008006" key="3">
    <source>
        <dbReference type="Google" id="ProtNLM"/>
    </source>
</evidence>
<dbReference type="Gene3D" id="1.25.40.10">
    <property type="entry name" value="Tetratricopeptide repeat domain"/>
    <property type="match status" value="2"/>
</dbReference>
<dbReference type="PANTHER" id="PTHR46082:SF6">
    <property type="entry name" value="AAA+ ATPASE DOMAIN-CONTAINING PROTEIN-RELATED"/>
    <property type="match status" value="1"/>
</dbReference>
<dbReference type="SUPFAM" id="SSF48452">
    <property type="entry name" value="TPR-like"/>
    <property type="match status" value="1"/>
</dbReference>
<sequence>MKPHEVSLGLSLAYFHEFVAAHGGRTAFEDLSTANVCTRFVMPTTELSKLSLVDHVLAQPGGDKFAKPAQWLISHSWSYKFLDVVDAIDNFCHEHALDMDTSFWFCMFANNQHAIGEPTVMFDVFLHAFRTALADTGKMVMVLSPWHDPATLKRTWCVYEVYLSIVLNARFEVAMGKTQQAAFLDDIHELESINRMRAQVNCKHSSTTVPSDRDHIFKLIDDTVGGTDKLDRLVFEVMQTWVLQTVGNQVKVATTPEDRFRWLFTQAQTLVVVGRCTEALEVYQSAMDLFAANLPLTFWRGWQALYRFAELKAYTGQPRELWEPMFDEAVPRLQTLLGKDHNVALSALREAGFWLCRSGCTDRYRKMLTDCLALETRKADDNDDMIKTLHYLGDCCLARNKCAEAEQLYHQAYEGYCRLYGPTHVRCRTIQGNFAVCYSRQGRYQDAAQALAPVLDESMRTLGPHHHETINQMGNVGIFHRLSGKYVEADELLRQCIQKSRAINITSNLTTWLRHRALVQFSLGHPNEAIALAQEAYNAARHGPLSDVCLALLSIYYIHIEHGWLDSLDQIDVFLCQLQAAALTHETWTNFTCRRCTDVIDGDMTVCMICPRLVVRFCPSCADSNVNAVCDHANDAWLVLKPPYRYLLEQKLKLLATQRRHGWQALYTETGAIYTAHCDRFRVSDRVQLESLHKSKHVGLAWTIVAMAAAGLAWLAQRHK</sequence>
<dbReference type="eggNOG" id="ENOG502SZQD">
    <property type="taxonomic scope" value="Eukaryota"/>
</dbReference>
<name>A0A024TCV9_9STRA</name>
<dbReference type="OrthoDB" id="435799at2759"/>
<keyword evidence="1" id="KW-1133">Transmembrane helix</keyword>
<dbReference type="PANTHER" id="PTHR46082">
    <property type="entry name" value="ATP/GTP-BINDING PROTEIN-RELATED"/>
    <property type="match status" value="1"/>
</dbReference>
<dbReference type="InterPro" id="IPR011990">
    <property type="entry name" value="TPR-like_helical_dom_sf"/>
</dbReference>
<evidence type="ECO:0000313" key="2">
    <source>
        <dbReference type="EMBL" id="ETV91985.1"/>
    </source>
</evidence>
<dbReference type="InterPro" id="IPR053137">
    <property type="entry name" value="NLR-like"/>
</dbReference>
<gene>
    <name evidence="2" type="ORF">H310_13624</name>
</gene>
<evidence type="ECO:0000256" key="1">
    <source>
        <dbReference type="SAM" id="Phobius"/>
    </source>
</evidence>
<dbReference type="EMBL" id="KI914005">
    <property type="protein sequence ID" value="ETV91985.1"/>
    <property type="molecule type" value="Genomic_DNA"/>
</dbReference>